<dbReference type="EMBL" id="BAAAXZ010000102">
    <property type="protein sequence ID" value="GAA2929418.1"/>
    <property type="molecule type" value="Genomic_DNA"/>
</dbReference>
<dbReference type="Proteomes" id="UP001501102">
    <property type="component" value="Unassembled WGS sequence"/>
</dbReference>
<proteinExistence type="predicted"/>
<reference evidence="1 2" key="1">
    <citation type="journal article" date="2019" name="Int. J. Syst. Evol. Microbiol.">
        <title>The Global Catalogue of Microorganisms (GCM) 10K type strain sequencing project: providing services to taxonomists for standard genome sequencing and annotation.</title>
        <authorList>
            <consortium name="The Broad Institute Genomics Platform"/>
            <consortium name="The Broad Institute Genome Sequencing Center for Infectious Disease"/>
            <person name="Wu L."/>
            <person name="Ma J."/>
        </authorList>
    </citation>
    <scope>NUCLEOTIDE SEQUENCE [LARGE SCALE GENOMIC DNA]</scope>
    <source>
        <strain evidence="1 2">JCM 4087</strain>
    </source>
</reference>
<gene>
    <name evidence="1" type="ORF">GCM10020221_26510</name>
</gene>
<name>A0ABN3WWE9_STRTU</name>
<protein>
    <submittedName>
        <fullName evidence="1">Uncharacterized protein</fullName>
    </submittedName>
</protein>
<organism evidence="1 2">
    <name type="scientific">Streptomyces thioluteus</name>
    <dbReference type="NCBI Taxonomy" id="66431"/>
    <lineage>
        <taxon>Bacteria</taxon>
        <taxon>Bacillati</taxon>
        <taxon>Actinomycetota</taxon>
        <taxon>Actinomycetes</taxon>
        <taxon>Kitasatosporales</taxon>
        <taxon>Streptomycetaceae</taxon>
        <taxon>Streptomyces</taxon>
    </lineage>
</organism>
<evidence type="ECO:0000313" key="1">
    <source>
        <dbReference type="EMBL" id="GAA2929418.1"/>
    </source>
</evidence>
<sequence>MTGDEQTSEIPVAIPLAWGGPPERYWIDHTEAQRRLGILRTKYEEAGFLKMGQAHVIDFPPPRRSPC</sequence>
<keyword evidence="2" id="KW-1185">Reference proteome</keyword>
<accession>A0ABN3WWE9</accession>
<comment type="caution">
    <text evidence="1">The sequence shown here is derived from an EMBL/GenBank/DDBJ whole genome shotgun (WGS) entry which is preliminary data.</text>
</comment>
<evidence type="ECO:0000313" key="2">
    <source>
        <dbReference type="Proteomes" id="UP001501102"/>
    </source>
</evidence>